<sequence length="103" mass="11755">MKIKFISMARPASPGQKLIALVVALALLALLTMFTVVLLPIVLLGAAYLWWKTRAVRSQWRQMQAQMQQMHEQMQRAAAPQEHGEIIEGEVVRVYEKDVRIGR</sequence>
<evidence type="ECO:0000313" key="2">
    <source>
        <dbReference type="EMBL" id="OIR19849.1"/>
    </source>
</evidence>
<feature type="transmembrane region" description="Helical" evidence="1">
    <location>
        <begin position="18"/>
        <end position="51"/>
    </location>
</feature>
<proteinExistence type="predicted"/>
<dbReference type="EMBL" id="MLJW01000001">
    <property type="protein sequence ID" value="OIR19849.1"/>
    <property type="molecule type" value="Genomic_DNA"/>
</dbReference>
<keyword evidence="1" id="KW-1133">Transmembrane helix</keyword>
<reference evidence="2" key="1">
    <citation type="submission" date="2016-10" db="EMBL/GenBank/DDBJ databases">
        <title>Sequence of Gallionella enrichment culture.</title>
        <authorList>
            <person name="Poehlein A."/>
            <person name="Muehling M."/>
            <person name="Daniel R."/>
        </authorList>
    </citation>
    <scope>NUCLEOTIDE SEQUENCE</scope>
</reference>
<name>A0A1J5TFV4_9ZZZZ</name>
<dbReference type="AlphaFoldDB" id="A0A1J5TFV4"/>
<accession>A0A1J5TFV4</accession>
<keyword evidence="1" id="KW-0812">Transmembrane</keyword>
<comment type="caution">
    <text evidence="2">The sequence shown here is derived from an EMBL/GenBank/DDBJ whole genome shotgun (WGS) entry which is preliminary data.</text>
</comment>
<evidence type="ECO:0000256" key="1">
    <source>
        <dbReference type="SAM" id="Phobius"/>
    </source>
</evidence>
<keyword evidence="1" id="KW-0472">Membrane</keyword>
<protein>
    <submittedName>
        <fullName evidence="2">Uncharacterized protein</fullName>
    </submittedName>
</protein>
<organism evidence="2">
    <name type="scientific">mine drainage metagenome</name>
    <dbReference type="NCBI Taxonomy" id="410659"/>
    <lineage>
        <taxon>unclassified sequences</taxon>
        <taxon>metagenomes</taxon>
        <taxon>ecological metagenomes</taxon>
    </lineage>
</organism>
<gene>
    <name evidence="2" type="ORF">GALL_07330</name>
</gene>